<protein>
    <submittedName>
        <fullName evidence="1">RloB domain-containing protein</fullName>
    </submittedName>
</protein>
<dbReference type="RefSeq" id="WP_394303299.1">
    <property type="nucleotide sequence ID" value="NZ_JBHMQT010000053.1"/>
</dbReference>
<evidence type="ECO:0000313" key="2">
    <source>
        <dbReference type="Proteomes" id="UP001589870"/>
    </source>
</evidence>
<dbReference type="Proteomes" id="UP001589870">
    <property type="component" value="Unassembled WGS sequence"/>
</dbReference>
<name>A0ABV6UAP1_9ACTN</name>
<sequence length="156" mass="17475">RSDRRRASGHHALRTGWLFTDEHVDAASALALLSSHSKIKVAFSNPSFDFWLYLHYKLYDVPQNGSNREIHRLLARCSGFAEFGDKDKRITGARALELLPRIKTACTNARTLGKLCATDKCAHKRGTKPNCGALDQDPSSGMWRLLESLRVLPLLT</sequence>
<organism evidence="1 2">
    <name type="scientific">Sphaerimonospora cavernae</name>
    <dbReference type="NCBI Taxonomy" id="1740611"/>
    <lineage>
        <taxon>Bacteria</taxon>
        <taxon>Bacillati</taxon>
        <taxon>Actinomycetota</taxon>
        <taxon>Actinomycetes</taxon>
        <taxon>Streptosporangiales</taxon>
        <taxon>Streptosporangiaceae</taxon>
        <taxon>Sphaerimonospora</taxon>
    </lineage>
</organism>
<dbReference type="InterPro" id="IPR025591">
    <property type="entry name" value="RloB"/>
</dbReference>
<proteinExistence type="predicted"/>
<comment type="caution">
    <text evidence="1">The sequence shown here is derived from an EMBL/GenBank/DDBJ whole genome shotgun (WGS) entry which is preliminary data.</text>
</comment>
<dbReference type="Pfam" id="PF13707">
    <property type="entry name" value="RloB"/>
    <property type="match status" value="1"/>
</dbReference>
<feature type="non-terminal residue" evidence="1">
    <location>
        <position position="1"/>
    </location>
</feature>
<dbReference type="EMBL" id="JBHMQT010000053">
    <property type="protein sequence ID" value="MFC0865265.1"/>
    <property type="molecule type" value="Genomic_DNA"/>
</dbReference>
<reference evidence="1 2" key="1">
    <citation type="submission" date="2024-09" db="EMBL/GenBank/DDBJ databases">
        <authorList>
            <person name="Sun Q."/>
            <person name="Mori K."/>
        </authorList>
    </citation>
    <scope>NUCLEOTIDE SEQUENCE [LARGE SCALE GENOMIC DNA]</scope>
    <source>
        <strain evidence="1 2">TBRC 1851</strain>
    </source>
</reference>
<evidence type="ECO:0000313" key="1">
    <source>
        <dbReference type="EMBL" id="MFC0865265.1"/>
    </source>
</evidence>
<accession>A0ABV6UAP1</accession>
<keyword evidence="2" id="KW-1185">Reference proteome</keyword>
<gene>
    <name evidence="1" type="ORF">ACFHYQ_23505</name>
</gene>